<dbReference type="SMART" id="SM00344">
    <property type="entry name" value="HTH_ASNC"/>
    <property type="match status" value="1"/>
</dbReference>
<dbReference type="Gene3D" id="1.10.10.10">
    <property type="entry name" value="Winged helix-like DNA-binding domain superfamily/Winged helix DNA-binding domain"/>
    <property type="match status" value="1"/>
</dbReference>
<protein>
    <submittedName>
        <fullName evidence="5">Leucine-responsive regulatory protein</fullName>
    </submittedName>
</protein>
<dbReference type="InterPro" id="IPR011991">
    <property type="entry name" value="ArsR-like_HTH"/>
</dbReference>
<evidence type="ECO:0000313" key="6">
    <source>
        <dbReference type="Proteomes" id="UP000494102"/>
    </source>
</evidence>
<dbReference type="CDD" id="cd00090">
    <property type="entry name" value="HTH_ARSR"/>
    <property type="match status" value="1"/>
</dbReference>
<dbReference type="RefSeq" id="WP_013590895.1">
    <property type="nucleotide sequence ID" value="NZ_CADILN010000001.1"/>
</dbReference>
<dbReference type="SUPFAM" id="SSF54909">
    <property type="entry name" value="Dimeric alpha+beta barrel"/>
    <property type="match status" value="1"/>
</dbReference>
<keyword evidence="3" id="KW-0804">Transcription</keyword>
<dbReference type="PRINTS" id="PR00033">
    <property type="entry name" value="HTHASNC"/>
</dbReference>
<dbReference type="Pfam" id="PF13412">
    <property type="entry name" value="HTH_24"/>
    <property type="match status" value="1"/>
</dbReference>
<dbReference type="InterPro" id="IPR036388">
    <property type="entry name" value="WH-like_DNA-bd_sf"/>
</dbReference>
<evidence type="ECO:0000256" key="1">
    <source>
        <dbReference type="ARBA" id="ARBA00023015"/>
    </source>
</evidence>
<organism evidence="5 6">
    <name type="scientific">Paraburkholderia phenoliruptrix</name>
    <dbReference type="NCBI Taxonomy" id="252970"/>
    <lineage>
        <taxon>Bacteria</taxon>
        <taxon>Pseudomonadati</taxon>
        <taxon>Pseudomonadota</taxon>
        <taxon>Betaproteobacteria</taxon>
        <taxon>Burkholderiales</taxon>
        <taxon>Burkholderiaceae</taxon>
        <taxon>Paraburkholderia</taxon>
    </lineage>
</organism>
<dbReference type="InterPro" id="IPR011008">
    <property type="entry name" value="Dimeric_a/b-barrel"/>
</dbReference>
<proteinExistence type="predicted"/>
<sequence length="160" mass="18473">MLKLDRYDIAILRILAHDGRVTKSHLAEEINLSVSPTWERVRRLEDEGIIRGYRAELDWTGRLNISLIIVEVTLARHTAQDMQRFETRMLNAPEVSHCYATGGGVDYVIHVVTRSIDEYQRFIDSMLIENLGIERYFTYIVTKTIKQIPATVPGWLLETA</sequence>
<dbReference type="Proteomes" id="UP000494102">
    <property type="component" value="Unassembled WGS sequence"/>
</dbReference>
<dbReference type="GeneID" id="27799698"/>
<dbReference type="GO" id="GO:0043200">
    <property type="term" value="P:response to amino acid"/>
    <property type="evidence" value="ECO:0007669"/>
    <property type="project" value="TreeGrafter"/>
</dbReference>
<dbReference type="EMBL" id="CADILN010000001">
    <property type="protein sequence ID" value="CAB4047350.1"/>
    <property type="molecule type" value="Genomic_DNA"/>
</dbReference>
<evidence type="ECO:0000259" key="4">
    <source>
        <dbReference type="PROSITE" id="PS50956"/>
    </source>
</evidence>
<reference evidence="5 6" key="1">
    <citation type="submission" date="2020-04" db="EMBL/GenBank/DDBJ databases">
        <authorList>
            <person name="De Canck E."/>
        </authorList>
    </citation>
    <scope>NUCLEOTIDE SEQUENCE [LARGE SCALE GENOMIC DNA]</scope>
    <source>
        <strain evidence="5 6">LMG 9964</strain>
    </source>
</reference>
<dbReference type="PANTHER" id="PTHR30154">
    <property type="entry name" value="LEUCINE-RESPONSIVE REGULATORY PROTEIN"/>
    <property type="match status" value="1"/>
</dbReference>
<dbReference type="InterPro" id="IPR036390">
    <property type="entry name" value="WH_DNA-bd_sf"/>
</dbReference>
<dbReference type="AlphaFoldDB" id="A0A6J5K0I9"/>
<dbReference type="InterPro" id="IPR019887">
    <property type="entry name" value="Tscrpt_reg_AsnC/Lrp_C"/>
</dbReference>
<accession>A0A6J5K0I9</accession>
<dbReference type="GO" id="GO:0043565">
    <property type="term" value="F:sequence-specific DNA binding"/>
    <property type="evidence" value="ECO:0007669"/>
    <property type="project" value="InterPro"/>
</dbReference>
<dbReference type="SUPFAM" id="SSF46785">
    <property type="entry name" value="Winged helix' DNA-binding domain"/>
    <property type="match status" value="1"/>
</dbReference>
<dbReference type="Gene3D" id="3.30.70.920">
    <property type="match status" value="1"/>
</dbReference>
<keyword evidence="2" id="KW-0238">DNA-binding</keyword>
<keyword evidence="1" id="KW-0805">Transcription regulation</keyword>
<dbReference type="PROSITE" id="PS50956">
    <property type="entry name" value="HTH_ASNC_2"/>
    <property type="match status" value="1"/>
</dbReference>
<feature type="domain" description="HTH asnC-type" evidence="4">
    <location>
        <begin position="4"/>
        <end position="66"/>
    </location>
</feature>
<dbReference type="InterPro" id="IPR000485">
    <property type="entry name" value="AsnC-type_HTH_dom"/>
</dbReference>
<dbReference type="InterPro" id="IPR019888">
    <property type="entry name" value="Tscrpt_reg_AsnC-like"/>
</dbReference>
<dbReference type="GO" id="GO:0005829">
    <property type="term" value="C:cytosol"/>
    <property type="evidence" value="ECO:0007669"/>
    <property type="project" value="TreeGrafter"/>
</dbReference>
<name>A0A6J5K0I9_9BURK</name>
<evidence type="ECO:0000256" key="2">
    <source>
        <dbReference type="ARBA" id="ARBA00023125"/>
    </source>
</evidence>
<dbReference type="PANTHER" id="PTHR30154:SF34">
    <property type="entry name" value="TRANSCRIPTIONAL REGULATOR AZLB"/>
    <property type="match status" value="1"/>
</dbReference>
<evidence type="ECO:0000313" key="5">
    <source>
        <dbReference type="EMBL" id="CAB4047350.1"/>
    </source>
</evidence>
<evidence type="ECO:0000256" key="3">
    <source>
        <dbReference type="ARBA" id="ARBA00023163"/>
    </source>
</evidence>
<dbReference type="GO" id="GO:0006355">
    <property type="term" value="P:regulation of DNA-templated transcription"/>
    <property type="evidence" value="ECO:0007669"/>
    <property type="project" value="UniProtKB-ARBA"/>
</dbReference>
<dbReference type="Pfam" id="PF01037">
    <property type="entry name" value="AsnC_trans_reg"/>
    <property type="match status" value="1"/>
</dbReference>
<gene>
    <name evidence="5" type="primary">lrp_3</name>
    <name evidence="5" type="ORF">LMG9964_00982</name>
</gene>